<reference evidence="2" key="1">
    <citation type="submission" date="2014-11" db="EMBL/GenBank/DDBJ databases">
        <title>Draft genome sequence of Hydrogenophaga intermedia S1.</title>
        <authorList>
            <person name="Gan H.M."/>
            <person name="Chew T.H."/>
            <person name="Stolz A."/>
        </authorList>
    </citation>
    <scope>NUCLEOTIDE SEQUENCE [LARGE SCALE GENOMIC DNA]</scope>
    <source>
        <strain evidence="2">S1</strain>
    </source>
</reference>
<dbReference type="InterPro" id="IPR027417">
    <property type="entry name" value="P-loop_NTPase"/>
</dbReference>
<evidence type="ECO:0000313" key="2">
    <source>
        <dbReference type="Proteomes" id="UP000028878"/>
    </source>
</evidence>
<dbReference type="Proteomes" id="UP000028878">
    <property type="component" value="Unassembled WGS sequence"/>
</dbReference>
<evidence type="ECO:0008006" key="3">
    <source>
        <dbReference type="Google" id="ProtNLM"/>
    </source>
</evidence>
<evidence type="ECO:0000313" key="1">
    <source>
        <dbReference type="EMBL" id="CDN87495.1"/>
    </source>
</evidence>
<dbReference type="EMBL" id="CCAE010000011">
    <property type="protein sequence ID" value="CDN87495.1"/>
    <property type="molecule type" value="Genomic_DNA"/>
</dbReference>
<dbReference type="AlphaFoldDB" id="A0A1L1PQ90"/>
<accession>A0A1L1PQ90</accession>
<dbReference type="RefSeq" id="WP_035621379.1">
    <property type="nucleotide sequence ID" value="NZ_CCAE010000011.1"/>
</dbReference>
<sequence length="202" mass="22603">MKTIDGELNVISGASRSGKTAWTARQVKARRRVWAWDPEDQWAALPGWRKVTTRAQLLEWAKKGGAQRIAYVAGGDLKAEFDFWCGCVMYAGRYVEPLDAIAEELADVTTPSKAPGNWGILIRRGLKRGITIYAISQRWAEADKTAIGNATRYVCFAMGGEDVFYMNRKTMIPVEKLGALKPLEFVIADRLTKQITTGKLRF</sequence>
<gene>
    <name evidence="1" type="ORF">BN948_01917</name>
</gene>
<proteinExistence type="predicted"/>
<name>A0A1L1PQ90_HYDIT</name>
<organism evidence="1 2">
    <name type="scientific">Hydrogenophaga intermedia</name>
    <dbReference type="NCBI Taxonomy" id="65786"/>
    <lineage>
        <taxon>Bacteria</taxon>
        <taxon>Pseudomonadati</taxon>
        <taxon>Pseudomonadota</taxon>
        <taxon>Betaproteobacteria</taxon>
        <taxon>Burkholderiales</taxon>
        <taxon>Comamonadaceae</taxon>
        <taxon>Hydrogenophaga</taxon>
    </lineage>
</organism>
<keyword evidence="2" id="KW-1185">Reference proteome</keyword>
<dbReference type="SUPFAM" id="SSF52540">
    <property type="entry name" value="P-loop containing nucleoside triphosphate hydrolases"/>
    <property type="match status" value="1"/>
</dbReference>
<dbReference type="Gene3D" id="3.40.50.300">
    <property type="entry name" value="P-loop containing nucleotide triphosphate hydrolases"/>
    <property type="match status" value="1"/>
</dbReference>
<protein>
    <recommendedName>
        <fullName evidence="3">ATP-binding protein</fullName>
    </recommendedName>
</protein>